<dbReference type="GO" id="GO:0005789">
    <property type="term" value="C:endoplasmic reticulum membrane"/>
    <property type="evidence" value="ECO:0007669"/>
    <property type="project" value="UniProtKB-SubCell"/>
</dbReference>
<dbReference type="SUPFAM" id="SSF50998">
    <property type="entry name" value="Quinoprotein alcohol dehydrogenase-like"/>
    <property type="match status" value="1"/>
</dbReference>
<evidence type="ECO:0000256" key="11">
    <source>
        <dbReference type="PROSITE-ProRule" id="PRU00221"/>
    </source>
</evidence>
<keyword evidence="5" id="KW-0677">Repeat</keyword>
<dbReference type="GO" id="GO:0003400">
    <property type="term" value="P:regulation of COPII vesicle coating"/>
    <property type="evidence" value="ECO:0007669"/>
    <property type="project" value="TreeGrafter"/>
</dbReference>
<dbReference type="GO" id="GO:0015031">
    <property type="term" value="P:protein transport"/>
    <property type="evidence" value="ECO:0007669"/>
    <property type="project" value="UniProtKB-KW"/>
</dbReference>
<protein>
    <submittedName>
        <fullName evidence="13">WD40 repeat-like protein</fullName>
    </submittedName>
</protein>
<sequence length="408" mass="45573">MGFATKNRLFIGGGGGSAKTGVRNEILLCKLDLATLETEDIFETVLPSDEDAVMCLGVHPKEKLIVAGINKSEVKIKERQNNSLRLFKVVGNDKVEPLQEHEAMAQDSAVDPSQAPYLRITEWSPDGVYLLTAGTNGELRIFRYPTFNVVARFVILAEGTKKVEEIYDAHFSPDGRQIIAVTPNHAVVYQAQARSAPGNDKDGEDLEWKELRRVNVETFNGRGGGKKYQLLLRQSRYNTDGKRPQIFFAFNSKSRDRSFVSRWDAHTWDVEKTAAVARKPIMNMAVSPNGKLLGLAMQDFSITLVTADNLQPYFTFPNAHSFAITCLTWTRDSNIIVSGSADSTVRAIAVPPKPKVDMSAVYIFLLAALFLIVFIVLIFRLPLEYVPEQVVAPLEEIRNNIQNLRIEL</sequence>
<comment type="subcellular location">
    <subcellularLocation>
        <location evidence="1">Endoplasmic reticulum membrane</location>
        <topology evidence="1">Single-pass membrane protein</topology>
    </subcellularLocation>
</comment>
<name>A0A139AST6_GONPJ</name>
<dbReference type="PANTHER" id="PTHR23284">
    <property type="entry name" value="PROLACTIN REGULATORY ELEMENT BINDING PROTEIN"/>
    <property type="match status" value="1"/>
</dbReference>
<dbReference type="InterPro" id="IPR045260">
    <property type="entry name" value="Sec12-like"/>
</dbReference>
<dbReference type="InterPro" id="IPR001680">
    <property type="entry name" value="WD40_rpt"/>
</dbReference>
<evidence type="ECO:0000256" key="8">
    <source>
        <dbReference type="ARBA" id="ARBA00022927"/>
    </source>
</evidence>
<keyword evidence="14" id="KW-1185">Reference proteome</keyword>
<evidence type="ECO:0000256" key="2">
    <source>
        <dbReference type="ARBA" id="ARBA00022448"/>
    </source>
</evidence>
<evidence type="ECO:0000256" key="10">
    <source>
        <dbReference type="ARBA" id="ARBA00023136"/>
    </source>
</evidence>
<evidence type="ECO:0000256" key="7">
    <source>
        <dbReference type="ARBA" id="ARBA00022892"/>
    </source>
</evidence>
<evidence type="ECO:0000256" key="1">
    <source>
        <dbReference type="ARBA" id="ARBA00004389"/>
    </source>
</evidence>
<keyword evidence="6" id="KW-0256">Endoplasmic reticulum</keyword>
<dbReference type="OrthoDB" id="2013972at2759"/>
<dbReference type="AlphaFoldDB" id="A0A139AST6"/>
<dbReference type="GO" id="GO:0006888">
    <property type="term" value="P:endoplasmic reticulum to Golgi vesicle-mediated transport"/>
    <property type="evidence" value="ECO:0007669"/>
    <property type="project" value="TreeGrafter"/>
</dbReference>
<evidence type="ECO:0000256" key="5">
    <source>
        <dbReference type="ARBA" id="ARBA00022737"/>
    </source>
</evidence>
<keyword evidence="2" id="KW-0813">Transport</keyword>
<dbReference type="PROSITE" id="PS50082">
    <property type="entry name" value="WD_REPEATS_2"/>
    <property type="match status" value="1"/>
</dbReference>
<evidence type="ECO:0000256" key="9">
    <source>
        <dbReference type="ARBA" id="ARBA00022989"/>
    </source>
</evidence>
<feature type="repeat" description="WD" evidence="11">
    <location>
        <begin position="317"/>
        <end position="346"/>
    </location>
</feature>
<dbReference type="InterPro" id="IPR015943">
    <property type="entry name" value="WD40/YVTN_repeat-like_dom_sf"/>
</dbReference>
<evidence type="ECO:0000313" key="14">
    <source>
        <dbReference type="Proteomes" id="UP000070544"/>
    </source>
</evidence>
<dbReference type="PANTHER" id="PTHR23284:SF0">
    <property type="entry name" value="PROLACTIN REGULATORY ELEMENT-BINDING PROTEIN"/>
    <property type="match status" value="1"/>
</dbReference>
<dbReference type="Pfam" id="PF00400">
    <property type="entry name" value="WD40"/>
    <property type="match status" value="1"/>
</dbReference>
<feature type="transmembrane region" description="Helical" evidence="12">
    <location>
        <begin position="360"/>
        <end position="379"/>
    </location>
</feature>
<keyword evidence="10 12" id="KW-0472">Membrane</keyword>
<keyword evidence="4 12" id="KW-0812">Transmembrane</keyword>
<dbReference type="Gene3D" id="2.130.10.10">
    <property type="entry name" value="YVTN repeat-like/Quinoprotein amine dehydrogenase"/>
    <property type="match status" value="1"/>
</dbReference>
<dbReference type="GO" id="GO:0005085">
    <property type="term" value="F:guanyl-nucleotide exchange factor activity"/>
    <property type="evidence" value="ECO:0007669"/>
    <property type="project" value="InterPro"/>
</dbReference>
<evidence type="ECO:0000256" key="3">
    <source>
        <dbReference type="ARBA" id="ARBA00022574"/>
    </source>
</evidence>
<dbReference type="InterPro" id="IPR011047">
    <property type="entry name" value="Quinoprotein_ADH-like_sf"/>
</dbReference>
<keyword evidence="7" id="KW-0931">ER-Golgi transport</keyword>
<dbReference type="OMA" id="KAHEFPP"/>
<keyword evidence="9 12" id="KW-1133">Transmembrane helix</keyword>
<evidence type="ECO:0000313" key="13">
    <source>
        <dbReference type="EMBL" id="KXS19734.1"/>
    </source>
</evidence>
<evidence type="ECO:0000256" key="4">
    <source>
        <dbReference type="ARBA" id="ARBA00022692"/>
    </source>
</evidence>
<reference evidence="13 14" key="1">
    <citation type="journal article" date="2015" name="Genome Biol. Evol.">
        <title>Phylogenomic analyses indicate that early fungi evolved digesting cell walls of algal ancestors of land plants.</title>
        <authorList>
            <person name="Chang Y."/>
            <person name="Wang S."/>
            <person name="Sekimoto S."/>
            <person name="Aerts A.L."/>
            <person name="Choi C."/>
            <person name="Clum A."/>
            <person name="LaButti K.M."/>
            <person name="Lindquist E.A."/>
            <person name="Yee Ngan C."/>
            <person name="Ohm R.A."/>
            <person name="Salamov A.A."/>
            <person name="Grigoriev I.V."/>
            <person name="Spatafora J.W."/>
            <person name="Berbee M.L."/>
        </authorList>
    </citation>
    <scope>NUCLEOTIDE SEQUENCE [LARGE SCALE GENOMIC DNA]</scope>
    <source>
        <strain evidence="13 14">JEL478</strain>
    </source>
</reference>
<keyword evidence="3 11" id="KW-0853">WD repeat</keyword>
<organism evidence="13 14">
    <name type="scientific">Gonapodya prolifera (strain JEL478)</name>
    <name type="common">Monoblepharis prolifera</name>
    <dbReference type="NCBI Taxonomy" id="1344416"/>
    <lineage>
        <taxon>Eukaryota</taxon>
        <taxon>Fungi</taxon>
        <taxon>Fungi incertae sedis</taxon>
        <taxon>Chytridiomycota</taxon>
        <taxon>Chytridiomycota incertae sedis</taxon>
        <taxon>Monoblepharidomycetes</taxon>
        <taxon>Monoblepharidales</taxon>
        <taxon>Gonapodyaceae</taxon>
        <taxon>Gonapodya</taxon>
    </lineage>
</organism>
<evidence type="ECO:0000256" key="12">
    <source>
        <dbReference type="SAM" id="Phobius"/>
    </source>
</evidence>
<dbReference type="Proteomes" id="UP000070544">
    <property type="component" value="Unassembled WGS sequence"/>
</dbReference>
<accession>A0A139AST6</accession>
<proteinExistence type="predicted"/>
<dbReference type="EMBL" id="KQ965737">
    <property type="protein sequence ID" value="KXS19734.1"/>
    <property type="molecule type" value="Genomic_DNA"/>
</dbReference>
<gene>
    <name evidence="13" type="ORF">M427DRAFT_52615</name>
</gene>
<dbReference type="SMART" id="SM00320">
    <property type="entry name" value="WD40"/>
    <property type="match status" value="5"/>
</dbReference>
<keyword evidence="8" id="KW-0653">Protein transport</keyword>
<dbReference type="STRING" id="1344416.A0A139AST6"/>
<evidence type="ECO:0000256" key="6">
    <source>
        <dbReference type="ARBA" id="ARBA00022824"/>
    </source>
</evidence>